<accession>A0A9W6XCP5</accession>
<proteinExistence type="predicted"/>
<comment type="caution">
    <text evidence="1">The sequence shown here is derived from an EMBL/GenBank/DDBJ whole genome shotgun (WGS) entry which is preliminary data.</text>
</comment>
<reference evidence="1" key="1">
    <citation type="submission" date="2023-04" db="EMBL/GenBank/DDBJ databases">
        <title>Phytophthora fragariaefolia NBRC 109709.</title>
        <authorList>
            <person name="Ichikawa N."/>
            <person name="Sato H."/>
            <person name="Tonouchi N."/>
        </authorList>
    </citation>
    <scope>NUCLEOTIDE SEQUENCE</scope>
    <source>
        <strain evidence="1">NBRC 109709</strain>
    </source>
</reference>
<dbReference type="Gene3D" id="3.30.420.10">
    <property type="entry name" value="Ribonuclease H-like superfamily/Ribonuclease H"/>
    <property type="match status" value="1"/>
</dbReference>
<gene>
    <name evidence="1" type="ORF">Pfra01_000960500</name>
</gene>
<dbReference type="Proteomes" id="UP001165121">
    <property type="component" value="Unassembled WGS sequence"/>
</dbReference>
<protein>
    <submittedName>
        <fullName evidence="1">Unnamed protein product</fullName>
    </submittedName>
</protein>
<dbReference type="EMBL" id="BSXT01000900">
    <property type="protein sequence ID" value="GMF35863.1"/>
    <property type="molecule type" value="Genomic_DNA"/>
</dbReference>
<organism evidence="1 2">
    <name type="scientific">Phytophthora fragariaefolia</name>
    <dbReference type="NCBI Taxonomy" id="1490495"/>
    <lineage>
        <taxon>Eukaryota</taxon>
        <taxon>Sar</taxon>
        <taxon>Stramenopiles</taxon>
        <taxon>Oomycota</taxon>
        <taxon>Peronosporomycetes</taxon>
        <taxon>Peronosporales</taxon>
        <taxon>Peronosporaceae</taxon>
        <taxon>Phytophthora</taxon>
    </lineage>
</organism>
<evidence type="ECO:0000313" key="2">
    <source>
        <dbReference type="Proteomes" id="UP001165121"/>
    </source>
</evidence>
<dbReference type="AlphaFoldDB" id="A0A9W6XCP5"/>
<keyword evidence="2" id="KW-1185">Reference proteome</keyword>
<dbReference type="InterPro" id="IPR036397">
    <property type="entry name" value="RNaseH_sf"/>
</dbReference>
<dbReference type="GO" id="GO:0003676">
    <property type="term" value="F:nucleic acid binding"/>
    <property type="evidence" value="ECO:0007669"/>
    <property type="project" value="InterPro"/>
</dbReference>
<sequence length="115" mass="12714">MAVTLQKISERFVGTDMKRDIAFLVQRCPHCASTTGGPPQARQLAEAVHADLPNELIHWNILFMGESDTKQEYVLVIKDDASKFVWLLSKDAADAEATFTDLLDCFASLGVSDLD</sequence>
<dbReference type="InterPro" id="IPR012337">
    <property type="entry name" value="RNaseH-like_sf"/>
</dbReference>
<name>A0A9W6XCP5_9STRA</name>
<dbReference type="SUPFAM" id="SSF53098">
    <property type="entry name" value="Ribonuclease H-like"/>
    <property type="match status" value="1"/>
</dbReference>
<evidence type="ECO:0000313" key="1">
    <source>
        <dbReference type="EMBL" id="GMF35863.1"/>
    </source>
</evidence>
<dbReference type="OrthoDB" id="123220at2759"/>